<comment type="caution">
    <text evidence="3">The sequence shown here is derived from an EMBL/GenBank/DDBJ whole genome shotgun (WGS) entry which is preliminary data.</text>
</comment>
<dbReference type="SUPFAM" id="SSF48239">
    <property type="entry name" value="Terpenoid cyclases/Protein prenyltransferases"/>
    <property type="match status" value="1"/>
</dbReference>
<reference evidence="3 4" key="1">
    <citation type="submission" date="2018-06" db="EMBL/GenBank/DDBJ databases">
        <title>Genome conservation of Clostridium tetani.</title>
        <authorList>
            <person name="Bruggemann H."/>
            <person name="Popoff M.R."/>
        </authorList>
    </citation>
    <scope>NUCLEOTIDE SEQUENCE [LARGE SCALE GENOMIC DNA]</scope>
    <source>
        <strain evidence="3 4">2017.061</strain>
    </source>
</reference>
<dbReference type="SUPFAM" id="SSF49373">
    <property type="entry name" value="Invasin/intimin cell-adhesion fragments"/>
    <property type="match status" value="1"/>
</dbReference>
<sequence length="529" mass="59851">MIKSNLKVVVTMLLINIFTFVGIFTANSFVKAADNKDFKIIIVSPGNKDEIYETEKLQLGKIIRNSSGNNILNQEVLWESENPQIAKVDSGGLVIGIKEGETKIKAFLKSNKNIYTYFSLKVNHKEQVDTKDVIREALSNISEYYKEEISFDYLPAMAVRMTGKEFGIDADNLKRLMIHPDRSNFTLEEMIKKSNAVYCAENIMTIISAGQDPYNYEYKDGKINYVRMLVKSQKENGQFVLLEGFDDDNIKSLAYSIISLDMAGEEYNVEKAVKALLKLNKDRKYSNIKFGEIGYKAISITALSKHKDIEGVKEFVDECINEFKEKQNDKGGFNGGHNKINSSITTAMVIQALIANDVDPLSWFNSGKSMLDSILEHQKDNGEFIDADGEANGDYMASDHCYAALSDLHTGKSMYKTIKLPRKKDLNVELISDYKLKNGQDANIEVKVRSNIDREKEATLIAQLYNKNSNKLVKYSYINKNIEAKSTEKLKAGLIIPCSGEYTVKILMWDNMNNINPLIDIFDIDVLQQ</sequence>
<dbReference type="Proteomes" id="UP000290921">
    <property type="component" value="Unassembled WGS sequence"/>
</dbReference>
<dbReference type="RefSeq" id="WP_129030809.1">
    <property type="nucleotide sequence ID" value="NZ_AP026811.1"/>
</dbReference>
<dbReference type="EMBL" id="QMAP01000012">
    <property type="protein sequence ID" value="RXI45703.1"/>
    <property type="molecule type" value="Genomic_DNA"/>
</dbReference>
<dbReference type="Gene3D" id="1.50.10.20">
    <property type="match status" value="1"/>
</dbReference>
<dbReference type="Pfam" id="PF02368">
    <property type="entry name" value="Big_2"/>
    <property type="match status" value="1"/>
</dbReference>
<evidence type="ECO:0000313" key="4">
    <source>
        <dbReference type="Proteomes" id="UP000290921"/>
    </source>
</evidence>
<keyword evidence="1" id="KW-0677">Repeat</keyword>
<dbReference type="Gene3D" id="2.60.40.1080">
    <property type="match status" value="1"/>
</dbReference>
<evidence type="ECO:0000313" key="3">
    <source>
        <dbReference type="EMBL" id="RXI45703.1"/>
    </source>
</evidence>
<feature type="domain" description="BIG2" evidence="2">
    <location>
        <begin position="37"/>
        <end position="116"/>
    </location>
</feature>
<dbReference type="CDD" id="cd00688">
    <property type="entry name" value="ISOPREN_C2_like"/>
    <property type="match status" value="1"/>
</dbReference>
<dbReference type="AlphaFoldDB" id="A0A4V1LEF4"/>
<dbReference type="InterPro" id="IPR008930">
    <property type="entry name" value="Terpenoid_cyclase/PrenylTrfase"/>
</dbReference>
<protein>
    <recommendedName>
        <fullName evidence="2">BIG2 domain-containing protein</fullName>
    </recommendedName>
</protein>
<dbReference type="SMART" id="SM00635">
    <property type="entry name" value="BID_2"/>
    <property type="match status" value="1"/>
</dbReference>
<evidence type="ECO:0000259" key="2">
    <source>
        <dbReference type="SMART" id="SM00635"/>
    </source>
</evidence>
<evidence type="ECO:0000256" key="1">
    <source>
        <dbReference type="ARBA" id="ARBA00022737"/>
    </source>
</evidence>
<dbReference type="InterPro" id="IPR008964">
    <property type="entry name" value="Invasin/intimin_cell_adhesion"/>
</dbReference>
<dbReference type="GO" id="GO:0003824">
    <property type="term" value="F:catalytic activity"/>
    <property type="evidence" value="ECO:0007669"/>
    <property type="project" value="InterPro"/>
</dbReference>
<accession>A0A4V1LEF4</accession>
<dbReference type="InterPro" id="IPR001330">
    <property type="entry name" value="Prenyltrans"/>
</dbReference>
<gene>
    <name evidence="3" type="ORF">DP130_11665</name>
</gene>
<organism evidence="3 4">
    <name type="scientific">Clostridium tetani</name>
    <dbReference type="NCBI Taxonomy" id="1513"/>
    <lineage>
        <taxon>Bacteria</taxon>
        <taxon>Bacillati</taxon>
        <taxon>Bacillota</taxon>
        <taxon>Clostridia</taxon>
        <taxon>Eubacteriales</taxon>
        <taxon>Clostridiaceae</taxon>
        <taxon>Clostridium</taxon>
    </lineage>
</organism>
<proteinExistence type="predicted"/>
<dbReference type="Pfam" id="PF00432">
    <property type="entry name" value="Prenyltrans"/>
    <property type="match status" value="1"/>
</dbReference>
<name>A0A4V1LEF4_CLOTA</name>
<dbReference type="InterPro" id="IPR003343">
    <property type="entry name" value="Big_2"/>
</dbReference>